<sequence>MIINLNRLSHELSGAVADRERSRIETQLSGLKNCPHCGVPATVDAVIAPSPVDAADYGSDARRRAALTDYSAGIRLDPCDHEIDLEAIDGLDVTLRDGPVEVDYDPNGVVS</sequence>
<evidence type="ECO:0000313" key="4">
    <source>
        <dbReference type="Proteomes" id="UP000011645"/>
    </source>
</evidence>
<evidence type="ECO:0000313" key="2">
    <source>
        <dbReference type="EMBL" id="ELY34472.1"/>
    </source>
</evidence>
<organism evidence="1 3">
    <name type="scientific">Halalkalicoccus jeotgali (strain DSM 18796 / CECT 7217 / JCM 14584 / KCTC 4019 / B3)</name>
    <dbReference type="NCBI Taxonomy" id="795797"/>
    <lineage>
        <taxon>Archaea</taxon>
        <taxon>Methanobacteriati</taxon>
        <taxon>Methanobacteriota</taxon>
        <taxon>Stenosarchaea group</taxon>
        <taxon>Halobacteria</taxon>
        <taxon>Halobacteriales</taxon>
        <taxon>Halococcaceae</taxon>
        <taxon>Halalkalicoccus</taxon>
    </lineage>
</organism>
<name>D8J7Y5_HALJB</name>
<dbReference type="STRING" id="795797.HacjB3_03535"/>
<dbReference type="GeneID" id="9418505"/>
<reference evidence="2 4" key="2">
    <citation type="journal article" date="2014" name="PLoS Genet.">
        <title>Phylogenetically driven sequencing of extremely halophilic archaea reveals strategies for static and dynamic osmo-response.</title>
        <authorList>
            <person name="Becker E.A."/>
            <person name="Seitzer P.M."/>
            <person name="Tritt A."/>
            <person name="Larsen D."/>
            <person name="Krusor M."/>
            <person name="Yao A.I."/>
            <person name="Wu D."/>
            <person name="Madern D."/>
            <person name="Eisen J.A."/>
            <person name="Darling A.E."/>
            <person name="Facciotti M.T."/>
        </authorList>
    </citation>
    <scope>NUCLEOTIDE SEQUENCE [LARGE SCALE GENOMIC DNA]</scope>
    <source>
        <strain evidence="2">B3</strain>
        <strain evidence="4">DSM 18796 / CECT 7217 / JCM 14584 / KCTC 4019 / B3</strain>
    </source>
</reference>
<proteinExistence type="predicted"/>
<dbReference type="KEGG" id="hje:HacjB3_03535"/>
<protein>
    <submittedName>
        <fullName evidence="1">Uncharacterized protein</fullName>
    </submittedName>
</protein>
<dbReference type="HOGENOM" id="CLU_2152526_0_0_2"/>
<gene>
    <name evidence="1" type="ordered locus">HacjB3_03535</name>
    <name evidence="2" type="ORF">C497_15767</name>
</gene>
<accession>D8J7Y5</accession>
<dbReference type="PATRIC" id="fig|795797.18.peg.708"/>
<dbReference type="EMBL" id="AOHV01000041">
    <property type="protein sequence ID" value="ELY34472.1"/>
    <property type="molecule type" value="Genomic_DNA"/>
</dbReference>
<evidence type="ECO:0000313" key="3">
    <source>
        <dbReference type="Proteomes" id="UP000000390"/>
    </source>
</evidence>
<dbReference type="Proteomes" id="UP000000390">
    <property type="component" value="Chromosome"/>
</dbReference>
<dbReference type="OrthoDB" id="265079at2157"/>
<evidence type="ECO:0000313" key="1">
    <source>
        <dbReference type="EMBL" id="ADJ14098.1"/>
    </source>
</evidence>
<dbReference type="AlphaFoldDB" id="D8J7Y5"/>
<reference evidence="1 3" key="1">
    <citation type="journal article" date="2010" name="J. Bacteriol.">
        <title>Complete genome sequence of Halalkalicoccus jeotgali B3(T), an extremely halophilic archaeon.</title>
        <authorList>
            <person name="Roh S.W."/>
            <person name="Nam Y.D."/>
            <person name="Nam S.H."/>
            <person name="Choi S.H."/>
            <person name="Park H.S."/>
            <person name="Bae J.W."/>
        </authorList>
    </citation>
    <scope>NUCLEOTIDE SEQUENCE [LARGE SCALE GENOMIC DNA]</scope>
    <source>
        <strain evidence="1">B3</strain>
        <strain evidence="3">DSM 18796 / CECT 7217 / JCM 14584 / KCTC 4019 / B3</strain>
    </source>
</reference>
<dbReference type="Proteomes" id="UP000011645">
    <property type="component" value="Unassembled WGS sequence"/>
</dbReference>
<keyword evidence="4" id="KW-1185">Reference proteome</keyword>
<dbReference type="EMBL" id="CP002062">
    <property type="protein sequence ID" value="ADJ14098.1"/>
    <property type="molecule type" value="Genomic_DNA"/>
</dbReference>
<dbReference type="RefSeq" id="WP_008417951.1">
    <property type="nucleotide sequence ID" value="NC_014297.1"/>
</dbReference>